<dbReference type="RefSeq" id="WP_147294078.1">
    <property type="nucleotide sequence ID" value="NZ_NOJZ02000013.1"/>
</dbReference>
<evidence type="ECO:0000313" key="3">
    <source>
        <dbReference type="Proteomes" id="UP000243494"/>
    </source>
</evidence>
<dbReference type="EMBL" id="NOJZ02000013">
    <property type="protein sequence ID" value="RDY23361.1"/>
    <property type="molecule type" value="Genomic_DNA"/>
</dbReference>
<gene>
    <name evidence="2" type="ORF">CHF27_008325</name>
</gene>
<proteinExistence type="predicted"/>
<organism evidence="2 3">
    <name type="scientific">Romboutsia maritimum</name>
    <dbReference type="NCBI Taxonomy" id="2020948"/>
    <lineage>
        <taxon>Bacteria</taxon>
        <taxon>Bacillati</taxon>
        <taxon>Bacillota</taxon>
        <taxon>Clostridia</taxon>
        <taxon>Peptostreptococcales</taxon>
        <taxon>Peptostreptococcaceae</taxon>
        <taxon>Romboutsia</taxon>
    </lineage>
</organism>
<dbReference type="AlphaFoldDB" id="A0A371ISA4"/>
<feature type="non-terminal residue" evidence="2">
    <location>
        <position position="79"/>
    </location>
</feature>
<reference evidence="2 3" key="1">
    <citation type="journal article" date="2017" name="Genome Announc.">
        <title>Draft Genome Sequence of Romboutsia maritimum sp. nov. Strain CCRI-22766(T), Isolated from Coastal Estuarine Mud.</title>
        <authorList>
            <person name="Maheux A.F."/>
            <person name="Boudreau D.K."/>
            <person name="Berube E."/>
            <person name="Boissinot M."/>
            <person name="Raymond F."/>
            <person name="Brodeur S."/>
            <person name="Corbeil J."/>
            <person name="Brightwell G."/>
            <person name="Broda D."/>
            <person name="Omar R.F."/>
            <person name="Bergeron M.G."/>
        </authorList>
    </citation>
    <scope>NUCLEOTIDE SEQUENCE [LARGE SCALE GENOMIC DNA]</scope>
    <source>
        <strain evidence="2 3">CCRI-22766</strain>
    </source>
</reference>
<name>A0A371ISA4_9FIRM</name>
<feature type="signal peptide" evidence="1">
    <location>
        <begin position="1"/>
        <end position="30"/>
    </location>
</feature>
<evidence type="ECO:0000313" key="2">
    <source>
        <dbReference type="EMBL" id="RDY23361.1"/>
    </source>
</evidence>
<keyword evidence="1" id="KW-0732">Signal</keyword>
<keyword evidence="3" id="KW-1185">Reference proteome</keyword>
<protein>
    <submittedName>
        <fullName evidence="2">Uncharacterized protein</fullName>
    </submittedName>
</protein>
<dbReference type="Proteomes" id="UP000243494">
    <property type="component" value="Unassembled WGS sequence"/>
</dbReference>
<evidence type="ECO:0000256" key="1">
    <source>
        <dbReference type="SAM" id="SignalP"/>
    </source>
</evidence>
<accession>A0A371ISA4</accession>
<sequence length="79" mass="8925">MIKNKMAKLVGSAMASALMFSTVVPTNIYANENESKSEVSQKQEYNQELVYAIEEMRIAIDLLDNADLTDVNNYDRMMA</sequence>
<feature type="chain" id="PRO_5016846114" evidence="1">
    <location>
        <begin position="31"/>
        <end position="79"/>
    </location>
</feature>
<comment type="caution">
    <text evidence="2">The sequence shown here is derived from an EMBL/GenBank/DDBJ whole genome shotgun (WGS) entry which is preliminary data.</text>
</comment>